<organism evidence="1 2">
    <name type="scientific">Mesorhizobium australicum</name>
    <dbReference type="NCBI Taxonomy" id="536018"/>
    <lineage>
        <taxon>Bacteria</taxon>
        <taxon>Pseudomonadati</taxon>
        <taxon>Pseudomonadota</taxon>
        <taxon>Alphaproteobacteria</taxon>
        <taxon>Hyphomicrobiales</taxon>
        <taxon>Phyllobacteriaceae</taxon>
        <taxon>Mesorhizobium</taxon>
    </lineage>
</organism>
<dbReference type="EMBL" id="JAMYRI010000010">
    <property type="protein sequence ID" value="MER9286009.1"/>
    <property type="molecule type" value="Genomic_DNA"/>
</dbReference>
<reference evidence="1 2" key="1">
    <citation type="journal article" date="2024" name="Proc. Natl. Acad. Sci. U.S.A.">
        <title>The evolutionary genomics of adaptation to stress in wild rhizobium bacteria.</title>
        <authorList>
            <person name="Kehlet-Delgado H."/>
            <person name="Montoya A.P."/>
            <person name="Jensen K.T."/>
            <person name="Wendlandt C.E."/>
            <person name="Dexheimer C."/>
            <person name="Roberts M."/>
            <person name="Torres Martinez L."/>
            <person name="Friesen M.L."/>
            <person name="Griffitts J.S."/>
            <person name="Porter S.S."/>
        </authorList>
    </citation>
    <scope>NUCLEOTIDE SEQUENCE [LARGE SCALE GENOMIC DNA]</scope>
    <source>
        <strain evidence="1 2">M0468</strain>
    </source>
</reference>
<proteinExistence type="predicted"/>
<sequence>MILIVEPHLDDEAGHPFRYVRAVIATCAGLGWGSLVLAHRAYSGPKTINGAEIRPTFPRSYYERKDRRTGLSRALERGLRPVLKALKRLVNDPVNGPDRFVLMAGRAALAVMAVPAILVLLLPYALWRTTSAALGRSSTRDTCSPFVRSVARQIDNTSGELSLLVPTATPAMLAELLALPVLLARPLPKMACVFHEDPRLYANWYRPLDLDCLAHRLRGSGWKAGIRFYATNPLLAMEMSKLLDAPVCDFGDVFDEDEVASLGMIAAGQHVEADELSAKEALIFTELSQRKKSGRRLAVCLGALRPDKGGTQLRSIVCALDGSSGDFDLVIQAARWPNSLRSECLALKSRKDVIVIESPLSASAYLQLVYLSDVVLLPYDAEAYRCRVSRVFIEAALAGRPVLASQGIAAETDPAPSSSRFISNWCAWPDEAVKLLDSSSPDTLAHRARERISGGTWNRWSEAATWLCTPSQPIVLPKPVLYVRPSWFATGSATVFDQHLRYLADRGLPVIEVIVVSDRDRKAQRMSWRAALTDRDSSSAVLTCVSARRSGVVGSLQRRLLHIDTERRSQAVYLAEQSRLSPLPSIVREIGVDRGFSFILVNHYFHLPFIKPLKHRSPVWLETHDLQARQIILRREINRSTGIEDAFEDLVADEMSYLRRADVIGAINVDEEAFFRAHLGSEGSRVLLCQPSIYLHPCDEVAPECDVLIVASDNQSNVSSLSWFVHHVLPKLDPTRSVKVVGSIQKVAQQERLLHDQVQYLGVVKNLAPHYKSARLVAMPIIAGAGIAIKALEALAAGRPIVASPLAFRGLPPDFQPPAPTPTSDAFEFAAAIDRLLNDEQARGEALQSTRNANLALGMRERFESQMAQAVERLANCAIS</sequence>
<evidence type="ECO:0000313" key="1">
    <source>
        <dbReference type="EMBL" id="MER9286009.1"/>
    </source>
</evidence>
<dbReference type="Proteomes" id="UP001480082">
    <property type="component" value="Unassembled WGS sequence"/>
</dbReference>
<name>A0ACC6T263_9HYPH</name>
<evidence type="ECO:0000313" key="2">
    <source>
        <dbReference type="Proteomes" id="UP001480082"/>
    </source>
</evidence>
<accession>A0ACC6T263</accession>
<protein>
    <submittedName>
        <fullName evidence="1">Glycosyltransferase</fullName>
    </submittedName>
</protein>
<gene>
    <name evidence="1" type="ORF">NKI81_18920</name>
</gene>
<comment type="caution">
    <text evidence="1">The sequence shown here is derived from an EMBL/GenBank/DDBJ whole genome shotgun (WGS) entry which is preliminary data.</text>
</comment>
<keyword evidence="2" id="KW-1185">Reference proteome</keyword>